<evidence type="ECO:0000259" key="2">
    <source>
        <dbReference type="Pfam" id="PF20253"/>
    </source>
</evidence>
<gene>
    <name evidence="3" type="ORF">QBC32DRAFT_395147</name>
</gene>
<organism evidence="3 4">
    <name type="scientific">Pseudoneurospora amorphoporcata</name>
    <dbReference type="NCBI Taxonomy" id="241081"/>
    <lineage>
        <taxon>Eukaryota</taxon>
        <taxon>Fungi</taxon>
        <taxon>Dikarya</taxon>
        <taxon>Ascomycota</taxon>
        <taxon>Pezizomycotina</taxon>
        <taxon>Sordariomycetes</taxon>
        <taxon>Sordariomycetidae</taxon>
        <taxon>Sordariales</taxon>
        <taxon>Sordariaceae</taxon>
        <taxon>Pseudoneurospora</taxon>
    </lineage>
</organism>
<evidence type="ECO:0000313" key="4">
    <source>
        <dbReference type="Proteomes" id="UP001303222"/>
    </source>
</evidence>
<dbReference type="AlphaFoldDB" id="A0AAN6SK29"/>
<dbReference type="Proteomes" id="UP001303222">
    <property type="component" value="Unassembled WGS sequence"/>
</dbReference>
<evidence type="ECO:0000313" key="3">
    <source>
        <dbReference type="EMBL" id="KAK3955911.1"/>
    </source>
</evidence>
<dbReference type="PANTHER" id="PTHR38795:SF1">
    <property type="entry name" value="DUF6604 DOMAIN-CONTAINING PROTEIN"/>
    <property type="match status" value="1"/>
</dbReference>
<dbReference type="PANTHER" id="PTHR38795">
    <property type="entry name" value="DUF6604 DOMAIN-CONTAINING PROTEIN"/>
    <property type="match status" value="1"/>
</dbReference>
<comment type="caution">
    <text evidence="3">The sequence shown here is derived from an EMBL/GenBank/DDBJ whole genome shotgun (WGS) entry which is preliminary data.</text>
</comment>
<feature type="compositionally biased region" description="Basic residues" evidence="1">
    <location>
        <begin position="172"/>
        <end position="188"/>
    </location>
</feature>
<reference evidence="3" key="1">
    <citation type="journal article" date="2023" name="Mol. Phylogenet. Evol.">
        <title>Genome-scale phylogeny and comparative genomics of the fungal order Sordariales.</title>
        <authorList>
            <person name="Hensen N."/>
            <person name="Bonometti L."/>
            <person name="Westerberg I."/>
            <person name="Brannstrom I.O."/>
            <person name="Guillou S."/>
            <person name="Cros-Aarteil S."/>
            <person name="Calhoun S."/>
            <person name="Haridas S."/>
            <person name="Kuo A."/>
            <person name="Mondo S."/>
            <person name="Pangilinan J."/>
            <person name="Riley R."/>
            <person name="LaButti K."/>
            <person name="Andreopoulos B."/>
            <person name="Lipzen A."/>
            <person name="Chen C."/>
            <person name="Yan M."/>
            <person name="Daum C."/>
            <person name="Ng V."/>
            <person name="Clum A."/>
            <person name="Steindorff A."/>
            <person name="Ohm R.A."/>
            <person name="Martin F."/>
            <person name="Silar P."/>
            <person name="Natvig D.O."/>
            <person name="Lalanne C."/>
            <person name="Gautier V."/>
            <person name="Ament-Velasquez S.L."/>
            <person name="Kruys A."/>
            <person name="Hutchinson M.I."/>
            <person name="Powell A.J."/>
            <person name="Barry K."/>
            <person name="Miller A.N."/>
            <person name="Grigoriev I.V."/>
            <person name="Debuchy R."/>
            <person name="Gladieux P."/>
            <person name="Hiltunen Thoren M."/>
            <person name="Johannesson H."/>
        </authorList>
    </citation>
    <scope>NUCLEOTIDE SEQUENCE</scope>
    <source>
        <strain evidence="3">CBS 626.80</strain>
    </source>
</reference>
<feature type="domain" description="DUF6604" evidence="2">
    <location>
        <begin position="11"/>
        <end position="285"/>
    </location>
</feature>
<proteinExistence type="predicted"/>
<accession>A0AAN6SK29</accession>
<feature type="compositionally biased region" description="Basic and acidic residues" evidence="1">
    <location>
        <begin position="189"/>
        <end position="200"/>
    </location>
</feature>
<dbReference type="InterPro" id="IPR016864">
    <property type="entry name" value="UCP028035"/>
</dbReference>
<feature type="region of interest" description="Disordered" evidence="1">
    <location>
        <begin position="157"/>
        <end position="210"/>
    </location>
</feature>
<dbReference type="PIRSF" id="PIRSF028035">
    <property type="entry name" value="UCP028035"/>
    <property type="match status" value="1"/>
</dbReference>
<dbReference type="EMBL" id="MU859071">
    <property type="protein sequence ID" value="KAK3955911.1"/>
    <property type="molecule type" value="Genomic_DNA"/>
</dbReference>
<protein>
    <recommendedName>
        <fullName evidence="2">DUF6604 domain-containing protein</fullName>
    </recommendedName>
</protein>
<name>A0AAN6SK29_9PEZI</name>
<reference evidence="3" key="2">
    <citation type="submission" date="2023-06" db="EMBL/GenBank/DDBJ databases">
        <authorList>
            <consortium name="Lawrence Berkeley National Laboratory"/>
            <person name="Mondo S.J."/>
            <person name="Hensen N."/>
            <person name="Bonometti L."/>
            <person name="Westerberg I."/>
            <person name="Brannstrom I.O."/>
            <person name="Guillou S."/>
            <person name="Cros-Aarteil S."/>
            <person name="Calhoun S."/>
            <person name="Haridas S."/>
            <person name="Kuo A."/>
            <person name="Pangilinan J."/>
            <person name="Riley R."/>
            <person name="Labutti K."/>
            <person name="Andreopoulos B."/>
            <person name="Lipzen A."/>
            <person name="Chen C."/>
            <person name="Yanf M."/>
            <person name="Daum C."/>
            <person name="Ng V."/>
            <person name="Clum A."/>
            <person name="Steindorff A."/>
            <person name="Ohm R."/>
            <person name="Martin F."/>
            <person name="Silar P."/>
            <person name="Natvig D."/>
            <person name="Lalanne C."/>
            <person name="Gautier V."/>
            <person name="Ament-Velasquez S.L."/>
            <person name="Kruys A."/>
            <person name="Hutchinson M.I."/>
            <person name="Powell A.J."/>
            <person name="Barry K."/>
            <person name="Miller A.N."/>
            <person name="Grigoriev I.V."/>
            <person name="Debuchy R."/>
            <person name="Gladieux P."/>
            <person name="Thoren M.H."/>
            <person name="Johannesson H."/>
        </authorList>
    </citation>
    <scope>NUCLEOTIDE SEQUENCE</scope>
    <source>
        <strain evidence="3">CBS 626.80</strain>
    </source>
</reference>
<dbReference type="InterPro" id="IPR046539">
    <property type="entry name" value="DUF6604"/>
</dbReference>
<sequence>MTFKLYPNFAYKRDIGPLVYWVLQTSNALIRSLPSSYTDVPQVPLDKPQITLQSLVSLSKLIGKHVDKEHIPKTVLALLQSVIESITASHATFQRLATKKPHPDVENGSASLETFVVALRESALALHGWEILLHPYNLSDYLFSCYPLTKEKLDCMGSEKKKPQQAGPLVGHQRRQVKPGKGKRGRRRKDSEAEKSKATETEEGPPEDVFRKEPLESFGVTLGPDGVTTDYIMAVYDLFRGHFDLRAYLQDVWYEVAYDGLNIAVAGALSNAAIVVAQRSEDKLLAGFSDDKKSYHSVMSTMSSVFRFDAEAEGTEANKGDAHLADAKEMFLVHAYHDLLDFVTDYRKNGNGKPTKRMMKEVKHWNPDFDLRRATMEERLKWRRLYTIHWLYHLVGEFTSRLLVVAAVLHKKVPDSIKAKEAQKEEQRQRLLGLDGFAALIKKLTYEDSDLKNRKQILPHHVFQLQCIVDSLAVTKGWTFDLLKGHVLIEPPDADKFRPMRDVNRFLLDIGDERAGFLKGFVDLRHKLMVEGAGRPATDNYAQIQEILKSARVIYNQFVGKPPIQGDKPQSHTIGPNVLWNYSPFLCGVGLAEALDFQFTSIMHVWEQHQEPVILMHLYNMLLREGYLDKPIDFFESLQQLFASGCFPNGIVPISDYGNVLADSLRLLDNRKRNTGGMLRAPSGSRVAYRLAIAHESFLVLLRDNGWNLFHLSHNEVPLSSLFAKFMIALTTPVYDQDTGKKHLDETILVVRARLALSNEDVLGDRAEEKLLAMADALEELNSMEKQQAKDSAPKVVFKTPNDFSASEWLDLMKVDIMADIDGDRPLCGLNLARLTCHIFDIFQDIEDDLYALGCKGYLDMCGDDGEYDRKIFTRTSARRILFVGAMDVKDEQILRVAARTLAHSAGSLSEYIYWDKLKFGAAERSSPETDGHGETATDASSCTLEEEEKVHMDECEVVKGVVLDNGTVWIRTNDDETTTDASSFTLKRFKEENVHRDECVVIKGVALDDGTVWVRK</sequence>
<keyword evidence="4" id="KW-1185">Reference proteome</keyword>
<evidence type="ECO:0000256" key="1">
    <source>
        <dbReference type="SAM" id="MobiDB-lite"/>
    </source>
</evidence>
<dbReference type="Pfam" id="PF20253">
    <property type="entry name" value="DUF6604"/>
    <property type="match status" value="1"/>
</dbReference>